<comment type="caution">
    <text evidence="1">The sequence shown here is derived from an EMBL/GenBank/DDBJ whole genome shotgun (WGS) entry which is preliminary data.</text>
</comment>
<reference evidence="1 2" key="1">
    <citation type="submission" date="2016-10" db="EMBL/GenBank/DDBJ databases">
        <title>The genome of Paramicrosporidium saccamoebae is the missing link in understanding Cryptomycota and Microsporidia evolution.</title>
        <authorList>
            <person name="Quandt C.A."/>
            <person name="Beaudet D."/>
            <person name="Corsaro D."/>
            <person name="Michel R."/>
            <person name="Corradi N."/>
            <person name="James T."/>
        </authorList>
    </citation>
    <scope>NUCLEOTIDE SEQUENCE [LARGE SCALE GENOMIC DNA]</scope>
    <source>
        <strain evidence="1 2">KSL3</strain>
    </source>
</reference>
<evidence type="ECO:0000313" key="2">
    <source>
        <dbReference type="Proteomes" id="UP000240830"/>
    </source>
</evidence>
<evidence type="ECO:0000313" key="1">
    <source>
        <dbReference type="EMBL" id="PJF19030.1"/>
    </source>
</evidence>
<gene>
    <name evidence="1" type="ORF">PSACC_01159</name>
</gene>
<dbReference type="Proteomes" id="UP000240830">
    <property type="component" value="Unassembled WGS sequence"/>
</dbReference>
<name>A0A2H9TMZ7_9FUNG</name>
<sequence length="182" mass="20494">MIELTRAKVFLTIDSMSFKTHIAINGFLHLRQNFPNICSPHAPIDAWRVLTQQVIFDSNFTGPQATDFEWAANRVSKRSIQVFDSPGNHITLHVPSICHRPGLKRARYLLGRLHEIQGPSRCVVQITDSQNSRKLAQRSHQVEFGLQAVVHIGYNSRPSIEPRVFSYVPNKVTGLVATQDAA</sequence>
<proteinExistence type="predicted"/>
<accession>A0A2H9TMZ7</accession>
<organism evidence="1 2">
    <name type="scientific">Paramicrosporidium saccamoebae</name>
    <dbReference type="NCBI Taxonomy" id="1246581"/>
    <lineage>
        <taxon>Eukaryota</taxon>
        <taxon>Fungi</taxon>
        <taxon>Fungi incertae sedis</taxon>
        <taxon>Cryptomycota</taxon>
        <taxon>Cryptomycota incertae sedis</taxon>
        <taxon>Paramicrosporidium</taxon>
    </lineage>
</organism>
<dbReference type="AlphaFoldDB" id="A0A2H9TMZ7"/>
<dbReference type="EMBL" id="MTSL01000086">
    <property type="protein sequence ID" value="PJF19030.1"/>
    <property type="molecule type" value="Genomic_DNA"/>
</dbReference>
<keyword evidence="2" id="KW-1185">Reference proteome</keyword>
<protein>
    <submittedName>
        <fullName evidence="1">Uncharacterized protein</fullName>
    </submittedName>
</protein>